<reference evidence="5" key="1">
    <citation type="submission" date="2016-10" db="EMBL/GenBank/DDBJ databases">
        <authorList>
            <person name="Varghese N."/>
            <person name="Submissions S."/>
        </authorList>
    </citation>
    <scope>NUCLEOTIDE SEQUENCE [LARGE SCALE GENOMIC DNA]</scope>
    <source>
        <strain evidence="5">DSM 24740</strain>
    </source>
</reference>
<evidence type="ECO:0000313" key="5">
    <source>
        <dbReference type="Proteomes" id="UP000199021"/>
    </source>
</evidence>
<dbReference type="NCBIfam" id="TIGR03521">
    <property type="entry name" value="GldG"/>
    <property type="match status" value="1"/>
</dbReference>
<dbReference type="InterPro" id="IPR019196">
    <property type="entry name" value="ABC_transp_unknown"/>
</dbReference>
<dbReference type="EMBL" id="FOFB01000001">
    <property type="protein sequence ID" value="SEP57238.1"/>
    <property type="molecule type" value="Genomic_DNA"/>
</dbReference>
<accession>A0A1H8Z0T0</accession>
<name>A0A1H8Z0T0_9BACT</name>
<evidence type="ECO:0000313" key="4">
    <source>
        <dbReference type="EMBL" id="SEP57238.1"/>
    </source>
</evidence>
<dbReference type="RefSeq" id="WP_175489200.1">
    <property type="nucleotide sequence ID" value="NZ_FOFB01000001.1"/>
</dbReference>
<proteinExistence type="predicted"/>
<evidence type="ECO:0000259" key="2">
    <source>
        <dbReference type="Pfam" id="PF09822"/>
    </source>
</evidence>
<keyword evidence="1" id="KW-0812">Transmembrane</keyword>
<dbReference type="STRING" id="478744.SAMN05444359_10188"/>
<dbReference type="InterPro" id="IPR019863">
    <property type="entry name" value="Motility-assoc_ABC-rel_GldG"/>
</dbReference>
<keyword evidence="1" id="KW-1133">Transmembrane helix</keyword>
<dbReference type="InterPro" id="IPR055396">
    <property type="entry name" value="DUF7088"/>
</dbReference>
<dbReference type="Pfam" id="PF09822">
    <property type="entry name" value="ABC_transp_aux"/>
    <property type="match status" value="1"/>
</dbReference>
<feature type="transmembrane region" description="Helical" evidence="1">
    <location>
        <begin position="552"/>
        <end position="569"/>
    </location>
</feature>
<gene>
    <name evidence="4" type="ORF">SAMN05444359_10188</name>
</gene>
<sequence length="578" mass="64705">MAELERKNRTQSLIQLLLAVALLIIINVLANTRIGGTSLYGAWDLTEDKRFTLTENTAEQLRSIEEPIFVRVLLDGDLPANYQRLKDKVEELLVDFSGYSPKLEWEFADPLSGGSAEQIQERQKQLQEDLGITPVTVFSAASAAERSVNAIYPYAIVYYGNRTRVVPFLGNALPNVSEERQVNQAEALLEYNFSRAIEGLTNNDKPLIGFTLGHGELPGPNTVDLVRSLREDYDLGPIDLDSFATIPQDVKLLIVAKPTKPFSDFDAFKLDQYVMNGGKVLWAIDAVGMDYDSLQGRNEFYPQARELGLEDMFFKYGFRLDPVLALDLVSTRIGIVTGSTGGKPNISMVPFPYHVMAVPEGDHPIIKNLDPVDLRFPSVIETVNDEDPSVKKTLLLSTSNRSRRQRLPSPIDLDAQKYEMDLDRFNESNLPLAYLLEGSFTSPYANRLSRENEQSLRAQGMDFKGKSAPTSMIIIADGDVLANGVSSQGYRALGINPWEKFQYANKALMLNAIEYLMNPDGVIAARGKDVKLRLIDKEAAIAEANKWRTINLLVPMVLLAIFGLLFNWLRRRRYAQKG</sequence>
<feature type="domain" description="DUF7088" evidence="3">
    <location>
        <begin position="47"/>
        <end position="157"/>
    </location>
</feature>
<feature type="transmembrane region" description="Helical" evidence="1">
    <location>
        <begin position="12"/>
        <end position="30"/>
    </location>
</feature>
<protein>
    <submittedName>
        <fullName evidence="4">Protein involved in gliding motility GldG</fullName>
    </submittedName>
</protein>
<feature type="domain" description="ABC-type uncharacterised transport system" evidence="2">
    <location>
        <begin position="205"/>
        <end position="512"/>
    </location>
</feature>
<dbReference type="AlphaFoldDB" id="A0A1H8Z0T0"/>
<evidence type="ECO:0000256" key="1">
    <source>
        <dbReference type="SAM" id="Phobius"/>
    </source>
</evidence>
<organism evidence="4 5">
    <name type="scientific">Neolewinella agarilytica</name>
    <dbReference type="NCBI Taxonomy" id="478744"/>
    <lineage>
        <taxon>Bacteria</taxon>
        <taxon>Pseudomonadati</taxon>
        <taxon>Bacteroidota</taxon>
        <taxon>Saprospiria</taxon>
        <taxon>Saprospirales</taxon>
        <taxon>Lewinellaceae</taxon>
        <taxon>Neolewinella</taxon>
    </lineage>
</organism>
<keyword evidence="1" id="KW-0472">Membrane</keyword>
<dbReference type="Proteomes" id="UP000199021">
    <property type="component" value="Unassembled WGS sequence"/>
</dbReference>
<dbReference type="Pfam" id="PF23357">
    <property type="entry name" value="DUF7088"/>
    <property type="match status" value="1"/>
</dbReference>
<keyword evidence="5" id="KW-1185">Reference proteome</keyword>
<dbReference type="InParanoid" id="A0A1H8Z0T0"/>
<evidence type="ECO:0000259" key="3">
    <source>
        <dbReference type="Pfam" id="PF23357"/>
    </source>
</evidence>